<dbReference type="Gene3D" id="2.30.110.10">
    <property type="entry name" value="Electron Transport, Fmn-binding Protein, Chain A"/>
    <property type="match status" value="1"/>
</dbReference>
<gene>
    <name evidence="2" type="ORF">OSB_17370</name>
</gene>
<keyword evidence="3" id="KW-1185">Reference proteome</keyword>
<organism evidence="2 3">
    <name type="scientific">Octadecabacter temperatus</name>
    <dbReference type="NCBI Taxonomy" id="1458307"/>
    <lineage>
        <taxon>Bacteria</taxon>
        <taxon>Pseudomonadati</taxon>
        <taxon>Pseudomonadota</taxon>
        <taxon>Alphaproteobacteria</taxon>
        <taxon>Rhodobacterales</taxon>
        <taxon>Roseobacteraceae</taxon>
        <taxon>Octadecabacter</taxon>
    </lineage>
</organism>
<dbReference type="PATRIC" id="fig|1458307.3.peg.1749"/>
<protein>
    <submittedName>
        <fullName evidence="2">Pyridoxamine 5'-phosphate oxidase</fullName>
    </submittedName>
</protein>
<dbReference type="AlphaFoldDB" id="A0A0K0Y5N1"/>
<dbReference type="Proteomes" id="UP000067444">
    <property type="component" value="Chromosome"/>
</dbReference>
<dbReference type="STRING" id="1458307.OSB_17370"/>
<dbReference type="InterPro" id="IPR011576">
    <property type="entry name" value="Pyridox_Oxase_N"/>
</dbReference>
<accession>A0A0K0Y5N1</accession>
<dbReference type="EMBL" id="CP012160">
    <property type="protein sequence ID" value="AKS46283.1"/>
    <property type="molecule type" value="Genomic_DNA"/>
</dbReference>
<dbReference type="RefSeq" id="WP_049834591.1">
    <property type="nucleotide sequence ID" value="NZ_CP012160.1"/>
</dbReference>
<proteinExistence type="predicted"/>
<sequence length="185" mass="20685">MGIQTDKLNRSFRAFIEKQFLFFVATAAPTGRVNVSPKGLDCLKILSDKQLVWLNLTGSGNETAAHVAQSPRMTMMFSSFEGDPLTLRVYGTARVVHPRDADWTALLAHFPDYAGARNIFTLDIDLVTTSCGTSVPEVEVTRTRADKDMEPWYAEMGPEGVDKFWHKKNVKSVDGFETGIFEDME</sequence>
<dbReference type="OrthoDB" id="115989at2"/>
<evidence type="ECO:0000313" key="2">
    <source>
        <dbReference type="EMBL" id="AKS46283.1"/>
    </source>
</evidence>
<dbReference type="InterPro" id="IPR012349">
    <property type="entry name" value="Split_barrel_FMN-bd"/>
</dbReference>
<dbReference type="SUPFAM" id="SSF50475">
    <property type="entry name" value="FMN-binding split barrel"/>
    <property type="match status" value="1"/>
</dbReference>
<dbReference type="KEGG" id="otm:OSB_17370"/>
<evidence type="ECO:0000313" key="3">
    <source>
        <dbReference type="Proteomes" id="UP000067444"/>
    </source>
</evidence>
<dbReference type="Pfam" id="PF01243">
    <property type="entry name" value="PNPOx_N"/>
    <property type="match status" value="1"/>
</dbReference>
<feature type="domain" description="Pyridoxamine 5'-phosphate oxidase N-terminal" evidence="1">
    <location>
        <begin position="11"/>
        <end position="129"/>
    </location>
</feature>
<dbReference type="PANTHER" id="PTHR39336:SF1">
    <property type="entry name" value="PYRIDOXAMINE PHOSPHATE OXIDASE FAMILY PROTEIN (AFU_ORTHOLOGUE AFUA_6G11440)"/>
    <property type="match status" value="1"/>
</dbReference>
<name>A0A0K0Y5N1_9RHOB</name>
<reference evidence="2 3" key="1">
    <citation type="journal article" date="2015" name="Genome Announc.">
        <title>Closed Genome Sequence of Octadecabacter temperatus SB1, the First Mesophilic Species of the Genus Octadecabacter.</title>
        <authorList>
            <person name="Voget S."/>
            <person name="Billerbeck S."/>
            <person name="Simon M."/>
            <person name="Daniel R."/>
        </authorList>
    </citation>
    <scope>NUCLEOTIDE SEQUENCE [LARGE SCALE GENOMIC DNA]</scope>
    <source>
        <strain evidence="2 3">SB1</strain>
    </source>
</reference>
<dbReference type="PANTHER" id="PTHR39336">
    <property type="entry name" value="PYRIDOXAMINE PHOSPHATE OXIDASE FAMILY PROTEIN (AFU_ORTHOLOGUE AFUA_6G11440)"/>
    <property type="match status" value="1"/>
</dbReference>
<evidence type="ECO:0000259" key="1">
    <source>
        <dbReference type="Pfam" id="PF01243"/>
    </source>
</evidence>